<dbReference type="SUPFAM" id="SSF47240">
    <property type="entry name" value="Ferritin-like"/>
    <property type="match status" value="1"/>
</dbReference>
<dbReference type="EC" id="1.14.13.227" evidence="1"/>
<keyword evidence="3 5" id="KW-0503">Monooxygenase</keyword>
<accession>A0A4Y5QZM8</accession>
<protein>
    <recommendedName>
        <fullName evidence="1">propane 2-monooxygenase</fullName>
        <ecNumber evidence="1">1.14.13.227</ecNumber>
    </recommendedName>
</protein>
<organism evidence="5">
    <name type="scientific">uncultured Pseudonocardia sp</name>
    <dbReference type="NCBI Taxonomy" id="211455"/>
    <lineage>
        <taxon>Bacteria</taxon>
        <taxon>Bacillati</taxon>
        <taxon>Actinomycetota</taxon>
        <taxon>Actinomycetes</taxon>
        <taxon>Pseudonocardiales</taxon>
        <taxon>Pseudonocardiaceae</taxon>
        <taxon>Pseudonocardia</taxon>
        <taxon>environmental samples</taxon>
    </lineage>
</organism>
<name>A0A4Y5QZM8_9PSEU</name>
<dbReference type="InterPro" id="IPR009078">
    <property type="entry name" value="Ferritin-like_SF"/>
</dbReference>
<dbReference type="InterPro" id="IPR003430">
    <property type="entry name" value="Phenol_Hydrox"/>
</dbReference>
<sequence>MTAPPMKRPRRSITASHAKIGELGWDRTYYPHERGKYPSRYKLPAKPGRDPMKQIMGDYLHMQNEKDDRVHGGLDAAVRAEVPGKAPLRWLELLKPYLLTVISAEAAATRCMGMLVDAIADPELQNAYYIQQLDEQRHTGMQMNLYRWYMKNMPEPVGWNLGLQAVGADSILVAAQNLSGSFMTGDPFQAAVALQVVVETAFTNTILVAFPDVAVRNNDFALPTVMNSVQSDEARHINNGYATLLYLLQEPENAPLLEQDIQQMFWTVHAFVDAFMGILVEYAPIDATDPESWTAKWDRWVHDDYYRSYIVNLGKLGLKIPESMFKRARERIAADYHHKVAIGVWASWPFHYYKYGNLGEKDYAWFESKYPGWNEKYGEFWRGYADLRYPGSGPMQLPALLEGASPICWTCQIGCLRPEEQCHRIVDEHTRFYCSPECKWIDMSNPGRYVGDRIWFDRYHGWEYSEIVRDLGFIRPDGKTLTGQPHVELDPEKQWTIDDLRELGHVMQSPNILTAERLGLPYKRMEYSGVAAGDPRPNVPPLFGC</sequence>
<dbReference type="Gene3D" id="1.10.620.20">
    <property type="entry name" value="Ribonucleotide Reductase, subunit A"/>
    <property type="match status" value="1"/>
</dbReference>
<keyword evidence="2" id="KW-0560">Oxidoreductase</keyword>
<evidence type="ECO:0000256" key="1">
    <source>
        <dbReference type="ARBA" id="ARBA00012710"/>
    </source>
</evidence>
<dbReference type="InterPro" id="IPR012348">
    <property type="entry name" value="RNR-like"/>
</dbReference>
<gene>
    <name evidence="5" type="primary">thmXA</name>
</gene>
<dbReference type="Pfam" id="PF02332">
    <property type="entry name" value="Phenol_Hydrox"/>
    <property type="match status" value="1"/>
</dbReference>
<proteinExistence type="predicted"/>
<dbReference type="GO" id="GO:0004497">
    <property type="term" value="F:monooxygenase activity"/>
    <property type="evidence" value="ECO:0007669"/>
    <property type="project" value="UniProtKB-KW"/>
</dbReference>
<dbReference type="EMBL" id="MK370037">
    <property type="protein sequence ID" value="QCY50162.1"/>
    <property type="molecule type" value="Genomic_DNA"/>
</dbReference>
<evidence type="ECO:0000256" key="4">
    <source>
        <dbReference type="ARBA" id="ARBA00048941"/>
    </source>
</evidence>
<reference evidence="5" key="1">
    <citation type="journal article" date="2019" name="Chemosphere">
        <title>Novel tetrahydrofuran (THF) degradation-associated genes and cooperation patterns of a THF-degrading microbial community as revealed by metagenomic.</title>
        <authorList>
            <person name="Qi M."/>
            <person name="Huang H."/>
            <person name="Zhang Y."/>
            <person name="Wang H."/>
            <person name="Li H."/>
            <person name="Lu Z."/>
        </authorList>
    </citation>
    <scope>NUCLEOTIDE SEQUENCE</scope>
</reference>
<comment type="catalytic activity">
    <reaction evidence="4">
        <text>propane + NADH + O2 + H(+) = propan-2-ol + NAD(+) + H2O</text>
        <dbReference type="Rhea" id="RHEA:49992"/>
        <dbReference type="ChEBI" id="CHEBI:15377"/>
        <dbReference type="ChEBI" id="CHEBI:15378"/>
        <dbReference type="ChEBI" id="CHEBI:15379"/>
        <dbReference type="ChEBI" id="CHEBI:17824"/>
        <dbReference type="ChEBI" id="CHEBI:32879"/>
        <dbReference type="ChEBI" id="CHEBI:57540"/>
        <dbReference type="ChEBI" id="CHEBI:57945"/>
        <dbReference type="EC" id="1.14.13.227"/>
    </reaction>
</comment>
<evidence type="ECO:0000313" key="5">
    <source>
        <dbReference type="EMBL" id="QCY50162.1"/>
    </source>
</evidence>
<evidence type="ECO:0000256" key="3">
    <source>
        <dbReference type="ARBA" id="ARBA00023033"/>
    </source>
</evidence>
<dbReference type="AlphaFoldDB" id="A0A4Y5QZM8"/>
<evidence type="ECO:0000256" key="2">
    <source>
        <dbReference type="ARBA" id="ARBA00023002"/>
    </source>
</evidence>